<dbReference type="AlphaFoldDB" id="A0A6A6XAH8"/>
<dbReference type="OrthoDB" id="3485856at2759"/>
<proteinExistence type="predicted"/>
<sequence length="131" mass="15170">YSKKGSREATLSVGWPQLLNTPDGYELRAVEEVADEVFRDNKGNPVDHPGLRLRLSDFTHEELAQEEIGNEDAEICISRRKLYQYLTEAESQVQEIKSLGTKHSFAHEVKKRRRTENPVKEIRHIMNQKPL</sequence>
<organism evidence="1 2">
    <name type="scientific">Melanomma pulvis-pyrius CBS 109.77</name>
    <dbReference type="NCBI Taxonomy" id="1314802"/>
    <lineage>
        <taxon>Eukaryota</taxon>
        <taxon>Fungi</taxon>
        <taxon>Dikarya</taxon>
        <taxon>Ascomycota</taxon>
        <taxon>Pezizomycotina</taxon>
        <taxon>Dothideomycetes</taxon>
        <taxon>Pleosporomycetidae</taxon>
        <taxon>Pleosporales</taxon>
        <taxon>Melanommataceae</taxon>
        <taxon>Melanomma</taxon>
    </lineage>
</organism>
<dbReference type="EMBL" id="MU001930">
    <property type="protein sequence ID" value="KAF2793378.1"/>
    <property type="molecule type" value="Genomic_DNA"/>
</dbReference>
<evidence type="ECO:0000313" key="2">
    <source>
        <dbReference type="Proteomes" id="UP000799757"/>
    </source>
</evidence>
<reference evidence="1" key="1">
    <citation type="journal article" date="2020" name="Stud. Mycol.">
        <title>101 Dothideomycetes genomes: a test case for predicting lifestyles and emergence of pathogens.</title>
        <authorList>
            <person name="Haridas S."/>
            <person name="Albert R."/>
            <person name="Binder M."/>
            <person name="Bloem J."/>
            <person name="Labutti K."/>
            <person name="Salamov A."/>
            <person name="Andreopoulos B."/>
            <person name="Baker S."/>
            <person name="Barry K."/>
            <person name="Bills G."/>
            <person name="Bluhm B."/>
            <person name="Cannon C."/>
            <person name="Castanera R."/>
            <person name="Culley D."/>
            <person name="Daum C."/>
            <person name="Ezra D."/>
            <person name="Gonzalez J."/>
            <person name="Henrissat B."/>
            <person name="Kuo A."/>
            <person name="Liang C."/>
            <person name="Lipzen A."/>
            <person name="Lutzoni F."/>
            <person name="Magnuson J."/>
            <person name="Mondo S."/>
            <person name="Nolan M."/>
            <person name="Ohm R."/>
            <person name="Pangilinan J."/>
            <person name="Park H.-J."/>
            <person name="Ramirez L."/>
            <person name="Alfaro M."/>
            <person name="Sun H."/>
            <person name="Tritt A."/>
            <person name="Yoshinaga Y."/>
            <person name="Zwiers L.-H."/>
            <person name="Turgeon B."/>
            <person name="Goodwin S."/>
            <person name="Spatafora J."/>
            <person name="Crous P."/>
            <person name="Grigoriev I."/>
        </authorList>
    </citation>
    <scope>NUCLEOTIDE SEQUENCE</scope>
    <source>
        <strain evidence="1">CBS 109.77</strain>
    </source>
</reference>
<feature type="non-terminal residue" evidence="1">
    <location>
        <position position="1"/>
    </location>
</feature>
<keyword evidence="2" id="KW-1185">Reference proteome</keyword>
<gene>
    <name evidence="1" type="ORF">K505DRAFT_244518</name>
</gene>
<name>A0A6A6XAH8_9PLEO</name>
<dbReference type="Proteomes" id="UP000799757">
    <property type="component" value="Unassembled WGS sequence"/>
</dbReference>
<evidence type="ECO:0000313" key="1">
    <source>
        <dbReference type="EMBL" id="KAF2793378.1"/>
    </source>
</evidence>
<accession>A0A6A6XAH8</accession>
<protein>
    <submittedName>
        <fullName evidence="1">Uncharacterized protein</fullName>
    </submittedName>
</protein>